<name>A0A372MH91_9SPIR</name>
<dbReference type="Gene3D" id="3.30.1370.110">
    <property type="match status" value="1"/>
</dbReference>
<keyword evidence="6 7" id="KW-0238">DNA-binding</keyword>
<comment type="function">
    <text evidence="7">Endonuclease that is involved in the suppression of homologous recombination and thus may have a key role in the control of bacterial genetic diversity.</text>
</comment>
<keyword evidence="4 7" id="KW-0067">ATP-binding</keyword>
<comment type="function">
    <text evidence="7">Acts as a ribosome collision sensor, splitting the ribosome into its 2 subunits. Detects stalled/collided 70S ribosomes which it binds and splits by an ATP-hydrolysis driven conformational change. Acts upstream of the ribosome quality control system (RQC), a ribosome-associated complex that mediates the extraction of incompletely synthesized nascent chains from stalled ribosomes and their subsequent degradation. Probably generates substrates for RQC.</text>
</comment>
<feature type="domain" description="Smr" evidence="9">
    <location>
        <begin position="708"/>
        <end position="782"/>
    </location>
</feature>
<keyword evidence="11" id="KW-1185">Reference proteome</keyword>
<dbReference type="GO" id="GO:0045910">
    <property type="term" value="P:negative regulation of DNA recombination"/>
    <property type="evidence" value="ECO:0007669"/>
    <property type="project" value="InterPro"/>
</dbReference>
<dbReference type="PIRSF" id="PIRSF005814">
    <property type="entry name" value="MutS_YshD"/>
    <property type="match status" value="1"/>
</dbReference>
<dbReference type="FunFam" id="3.40.50.300:FF:000830">
    <property type="entry name" value="Endonuclease MutS2"/>
    <property type="match status" value="1"/>
</dbReference>
<dbReference type="NCBIfam" id="TIGR01069">
    <property type="entry name" value="mutS2"/>
    <property type="match status" value="1"/>
</dbReference>
<dbReference type="InterPro" id="IPR007696">
    <property type="entry name" value="DNA_mismatch_repair_MutS_core"/>
</dbReference>
<dbReference type="RefSeq" id="WP_117330574.1">
    <property type="nucleotide sequence ID" value="NZ_QUWK01000008.1"/>
</dbReference>
<evidence type="ECO:0000256" key="2">
    <source>
        <dbReference type="ARBA" id="ARBA00022741"/>
    </source>
</evidence>
<dbReference type="PANTHER" id="PTHR48466">
    <property type="entry name" value="OS10G0509000 PROTEIN-RELATED"/>
    <property type="match status" value="1"/>
</dbReference>
<evidence type="ECO:0000313" key="10">
    <source>
        <dbReference type="EMBL" id="RFU94540.1"/>
    </source>
</evidence>
<dbReference type="GO" id="GO:0019843">
    <property type="term" value="F:rRNA binding"/>
    <property type="evidence" value="ECO:0007669"/>
    <property type="project" value="UniProtKB-UniRule"/>
</dbReference>
<keyword evidence="8" id="KW-0175">Coiled coil</keyword>
<organism evidence="10 11">
    <name type="scientific">Sphaerochaeta halotolerans</name>
    <dbReference type="NCBI Taxonomy" id="2293840"/>
    <lineage>
        <taxon>Bacteria</taxon>
        <taxon>Pseudomonadati</taxon>
        <taxon>Spirochaetota</taxon>
        <taxon>Spirochaetia</taxon>
        <taxon>Spirochaetales</taxon>
        <taxon>Sphaerochaetaceae</taxon>
        <taxon>Sphaerochaeta</taxon>
    </lineage>
</organism>
<dbReference type="GO" id="GO:0005524">
    <property type="term" value="F:ATP binding"/>
    <property type="evidence" value="ECO:0007669"/>
    <property type="project" value="UniProtKB-UniRule"/>
</dbReference>
<comment type="caution">
    <text evidence="10">The sequence shown here is derived from an EMBL/GenBank/DDBJ whole genome shotgun (WGS) entry which is preliminary data.</text>
</comment>
<evidence type="ECO:0000259" key="9">
    <source>
        <dbReference type="PROSITE" id="PS50828"/>
    </source>
</evidence>
<proteinExistence type="inferred from homology"/>
<keyword evidence="1 7" id="KW-0699">rRNA-binding</keyword>
<dbReference type="SUPFAM" id="SSF160443">
    <property type="entry name" value="SMR domain-like"/>
    <property type="match status" value="1"/>
</dbReference>
<dbReference type="InterPro" id="IPR005747">
    <property type="entry name" value="MutS2"/>
</dbReference>
<dbReference type="PROSITE" id="PS50828">
    <property type="entry name" value="SMR"/>
    <property type="match status" value="1"/>
</dbReference>
<gene>
    <name evidence="7" type="primary">mutS2</name>
    <name evidence="7" type="synonym">rqcU</name>
    <name evidence="10" type="ORF">DYP60_08465</name>
</gene>
<keyword evidence="7" id="KW-0540">Nuclease</keyword>
<keyword evidence="3 7" id="KW-0378">Hydrolase</keyword>
<evidence type="ECO:0000256" key="5">
    <source>
        <dbReference type="ARBA" id="ARBA00022884"/>
    </source>
</evidence>
<dbReference type="InterPro" id="IPR000432">
    <property type="entry name" value="DNA_mismatch_repair_MutS_C"/>
</dbReference>
<accession>A0A372MH91</accession>
<evidence type="ECO:0000313" key="11">
    <source>
        <dbReference type="Proteomes" id="UP000264002"/>
    </source>
</evidence>
<dbReference type="Gene3D" id="3.40.50.300">
    <property type="entry name" value="P-loop containing nucleotide triphosphate hydrolases"/>
    <property type="match status" value="1"/>
</dbReference>
<dbReference type="Pfam" id="PF01713">
    <property type="entry name" value="Smr"/>
    <property type="match status" value="1"/>
</dbReference>
<dbReference type="SUPFAM" id="SSF52540">
    <property type="entry name" value="P-loop containing nucleoside triphosphate hydrolases"/>
    <property type="match status" value="1"/>
</dbReference>
<keyword evidence="2 7" id="KW-0547">Nucleotide-binding</keyword>
<feature type="coiled-coil region" evidence="8">
    <location>
        <begin position="514"/>
        <end position="572"/>
    </location>
</feature>
<dbReference type="GO" id="GO:0004519">
    <property type="term" value="F:endonuclease activity"/>
    <property type="evidence" value="ECO:0007669"/>
    <property type="project" value="UniProtKB-UniRule"/>
</dbReference>
<dbReference type="EMBL" id="QUWK01000008">
    <property type="protein sequence ID" value="RFU94540.1"/>
    <property type="molecule type" value="Genomic_DNA"/>
</dbReference>
<dbReference type="PANTHER" id="PTHR48466:SF2">
    <property type="entry name" value="OS10G0509000 PROTEIN"/>
    <property type="match status" value="1"/>
</dbReference>
<dbReference type="InterPro" id="IPR027417">
    <property type="entry name" value="P-loop_NTPase"/>
</dbReference>
<dbReference type="Proteomes" id="UP000264002">
    <property type="component" value="Unassembled WGS sequence"/>
</dbReference>
<protein>
    <recommendedName>
        <fullName evidence="7">Endonuclease MutS2</fullName>
        <ecNumber evidence="7">3.1.-.-</ecNumber>
    </recommendedName>
    <alternativeName>
        <fullName evidence="7">Ribosome-associated protein quality control-upstream factor</fullName>
        <shortName evidence="7">RQC-upstream factor</shortName>
        <shortName evidence="7">RqcU</shortName>
        <ecNumber evidence="7">3.6.4.-</ecNumber>
    </alternativeName>
</protein>
<dbReference type="PROSITE" id="PS00486">
    <property type="entry name" value="DNA_MISMATCH_REPAIR_2"/>
    <property type="match status" value="1"/>
</dbReference>
<dbReference type="GO" id="GO:0043023">
    <property type="term" value="F:ribosomal large subunit binding"/>
    <property type="evidence" value="ECO:0007669"/>
    <property type="project" value="UniProtKB-UniRule"/>
</dbReference>
<evidence type="ECO:0000256" key="4">
    <source>
        <dbReference type="ARBA" id="ARBA00022840"/>
    </source>
</evidence>
<dbReference type="EC" id="3.1.-.-" evidence="7"/>
<sequence length="782" mass="87556">MNHKSIEELGFFQVLQQIKGMSHAPEGKKVLDALPFLDTQDTLAIRQNQVAAAMKLLSGADRLMLHSFPEIQETLTSLDDPAHGAEGYELLDVARYIRSAEHLYNHVDALQDTDNVVTVLHPLLGDGLPYELVALCEQIEGTLDESGQVRNTHPRISALFRQVETAKSERSRFCAQFIRSNPTAVQTDQEAMRDGRLVIPVRSDRRSQVQGFVSSSSSSGNTVFMEPYTLVEMNNSVMLAQNQILVEIAKILGELNSSVRKLRVHVKTLSTRIGNLDAVFSMALWALETHATATDLQTNRCNLEQARHPLLGNKAVPISITLEEDVRAVVISGPNAGGKTVTIKTVGLFALLNQYCGFIPAKEGSSLPLFDNIFTDIGDEQSIEAELSTFSGHMKQIGYILRNMSKRSLVILDELGSGTDPVEGSAIARSVLEYCLEKAKLTMVTSHHGVLKQFAYAKKEVINASMEFNEHSHMPTFRVIQGLPGESHAIDTARYMKLPEEVISRAEQYLGSEAVQIASIIKDLEEKRKELETQEEQTKKRYYTLQQEVKQLQLKELRVRQKENQLKEEQATELARFMSAKRKELENLVKTVREGELDKAKRKQVKAYVQSLEDRVQSEQALLEQREEELSALEVQEQMEFSEGMEVLCGTAKRLGKILKKQGKNKYLVAIGSMRMTLDGKELQVPKEQQKKVLVSYHSSTPRPKLVLDLRGYTLEEALASLEEQIESCLVHGMSTFSVIHGYGDGILSKGITSYLEHHRAIQGFRFATPEDGGMGKTYVQL</sequence>
<comment type="subunit">
    <text evidence="7">Homodimer. Binds to stalled ribosomes, contacting rRNA.</text>
</comment>
<dbReference type="SMART" id="SM00534">
    <property type="entry name" value="MUTSac"/>
    <property type="match status" value="1"/>
</dbReference>
<evidence type="ECO:0000256" key="7">
    <source>
        <dbReference type="HAMAP-Rule" id="MF_00092"/>
    </source>
</evidence>
<dbReference type="GO" id="GO:0030983">
    <property type="term" value="F:mismatched DNA binding"/>
    <property type="evidence" value="ECO:0007669"/>
    <property type="project" value="InterPro"/>
</dbReference>
<dbReference type="GO" id="GO:0140664">
    <property type="term" value="F:ATP-dependent DNA damage sensor activity"/>
    <property type="evidence" value="ECO:0007669"/>
    <property type="project" value="InterPro"/>
</dbReference>
<evidence type="ECO:0000256" key="1">
    <source>
        <dbReference type="ARBA" id="ARBA00022730"/>
    </source>
</evidence>
<reference evidence="10 11" key="2">
    <citation type="submission" date="2018-09" db="EMBL/GenBank/DDBJ databases">
        <title>Genome of Sphaerochaeta halotolerans strain 4-11.</title>
        <authorList>
            <person name="Nazina T.N."/>
            <person name="Sokolova D.S."/>
        </authorList>
    </citation>
    <scope>NUCLEOTIDE SEQUENCE [LARGE SCALE GENOMIC DNA]</scope>
    <source>
        <strain evidence="10 11">4-11</strain>
    </source>
</reference>
<dbReference type="HAMAP" id="MF_00092">
    <property type="entry name" value="MutS2"/>
    <property type="match status" value="1"/>
</dbReference>
<dbReference type="InterPro" id="IPR002625">
    <property type="entry name" value="Smr_dom"/>
</dbReference>
<evidence type="ECO:0000256" key="3">
    <source>
        <dbReference type="ARBA" id="ARBA00022801"/>
    </source>
</evidence>
<dbReference type="AlphaFoldDB" id="A0A372MH91"/>
<dbReference type="GO" id="GO:0072344">
    <property type="term" value="P:rescue of stalled ribosome"/>
    <property type="evidence" value="ECO:0007669"/>
    <property type="project" value="UniProtKB-UniRule"/>
</dbReference>
<dbReference type="SMART" id="SM00533">
    <property type="entry name" value="MUTSd"/>
    <property type="match status" value="1"/>
</dbReference>
<feature type="coiled-coil region" evidence="8">
    <location>
        <begin position="609"/>
        <end position="636"/>
    </location>
</feature>
<feature type="binding site" evidence="7">
    <location>
        <begin position="333"/>
        <end position="340"/>
    </location>
    <ligand>
        <name>ATP</name>
        <dbReference type="ChEBI" id="CHEBI:30616"/>
    </ligand>
</feature>
<dbReference type="InterPro" id="IPR045076">
    <property type="entry name" value="MutS"/>
</dbReference>
<dbReference type="InterPro" id="IPR036187">
    <property type="entry name" value="DNA_mismatch_repair_MutS_sf"/>
</dbReference>
<dbReference type="InterPro" id="IPR036063">
    <property type="entry name" value="Smr_dom_sf"/>
</dbReference>
<comment type="similarity">
    <text evidence="7">Belongs to the DNA mismatch repair MutS family. MutS2 subfamily.</text>
</comment>
<dbReference type="SUPFAM" id="SSF48334">
    <property type="entry name" value="DNA repair protein MutS, domain III"/>
    <property type="match status" value="1"/>
</dbReference>
<reference evidence="11" key="1">
    <citation type="submission" date="2018-08" db="EMBL/GenBank/DDBJ databases">
        <authorList>
            <person name="Grouzdev D.S."/>
            <person name="Krutkina M.S."/>
        </authorList>
    </citation>
    <scope>NUCLEOTIDE SEQUENCE [LARGE SCALE GENOMIC DNA]</scope>
    <source>
        <strain evidence="11">4-11</strain>
    </source>
</reference>
<dbReference type="SMART" id="SM00463">
    <property type="entry name" value="SMR"/>
    <property type="match status" value="1"/>
</dbReference>
<dbReference type="Pfam" id="PF00488">
    <property type="entry name" value="MutS_V"/>
    <property type="match status" value="1"/>
</dbReference>
<dbReference type="GO" id="GO:0016887">
    <property type="term" value="F:ATP hydrolysis activity"/>
    <property type="evidence" value="ECO:0007669"/>
    <property type="project" value="InterPro"/>
</dbReference>
<keyword evidence="7 10" id="KW-0255">Endonuclease</keyword>
<keyword evidence="5 7" id="KW-0694">RNA-binding</keyword>
<dbReference type="GO" id="GO:0006298">
    <property type="term" value="P:mismatch repair"/>
    <property type="evidence" value="ECO:0007669"/>
    <property type="project" value="InterPro"/>
</dbReference>
<dbReference type="EC" id="3.6.4.-" evidence="7"/>
<evidence type="ECO:0000256" key="8">
    <source>
        <dbReference type="SAM" id="Coils"/>
    </source>
</evidence>
<evidence type="ECO:0000256" key="6">
    <source>
        <dbReference type="ARBA" id="ARBA00023125"/>
    </source>
</evidence>